<feature type="compositionally biased region" description="Basic and acidic residues" evidence="1">
    <location>
        <begin position="165"/>
        <end position="179"/>
    </location>
</feature>
<evidence type="ECO:0000313" key="2">
    <source>
        <dbReference type="EMBL" id="GIL65971.1"/>
    </source>
</evidence>
<dbReference type="Proteomes" id="UP000747399">
    <property type="component" value="Unassembled WGS sequence"/>
</dbReference>
<evidence type="ECO:0000313" key="3">
    <source>
        <dbReference type="Proteomes" id="UP000747399"/>
    </source>
</evidence>
<feature type="region of interest" description="Disordered" evidence="1">
    <location>
        <begin position="347"/>
        <end position="371"/>
    </location>
</feature>
<gene>
    <name evidence="2" type="ORF">Vafri_19612</name>
</gene>
<keyword evidence="3" id="KW-1185">Reference proteome</keyword>
<feature type="region of interest" description="Disordered" evidence="1">
    <location>
        <begin position="137"/>
        <end position="278"/>
    </location>
</feature>
<reference evidence="2" key="1">
    <citation type="journal article" date="2021" name="Proc. Natl. Acad. Sci. U.S.A.">
        <title>Three genomes in the algal genus Volvox reveal the fate of a haploid sex-determining region after a transition to homothallism.</title>
        <authorList>
            <person name="Yamamoto K."/>
            <person name="Hamaji T."/>
            <person name="Kawai-Toyooka H."/>
            <person name="Matsuzaki R."/>
            <person name="Takahashi F."/>
            <person name="Nishimura Y."/>
            <person name="Kawachi M."/>
            <person name="Noguchi H."/>
            <person name="Minakuchi Y."/>
            <person name="Umen J.G."/>
            <person name="Toyoda A."/>
            <person name="Nozaki H."/>
        </authorList>
    </citation>
    <scope>NUCLEOTIDE SEQUENCE</scope>
    <source>
        <strain evidence="2">NIES-3780</strain>
    </source>
</reference>
<feature type="region of interest" description="Disordered" evidence="1">
    <location>
        <begin position="457"/>
        <end position="506"/>
    </location>
</feature>
<proteinExistence type="predicted"/>
<comment type="caution">
    <text evidence="2">The sequence shown here is derived from an EMBL/GenBank/DDBJ whole genome shotgun (WGS) entry which is preliminary data.</text>
</comment>
<feature type="compositionally biased region" description="Low complexity" evidence="1">
    <location>
        <begin position="194"/>
        <end position="204"/>
    </location>
</feature>
<feature type="compositionally biased region" description="Gly residues" evidence="1">
    <location>
        <begin position="475"/>
        <end position="506"/>
    </location>
</feature>
<feature type="compositionally biased region" description="Basic residues" evidence="1">
    <location>
        <begin position="151"/>
        <end position="160"/>
    </location>
</feature>
<organism evidence="2 3">
    <name type="scientific">Volvox africanus</name>
    <dbReference type="NCBI Taxonomy" id="51714"/>
    <lineage>
        <taxon>Eukaryota</taxon>
        <taxon>Viridiplantae</taxon>
        <taxon>Chlorophyta</taxon>
        <taxon>core chlorophytes</taxon>
        <taxon>Chlorophyceae</taxon>
        <taxon>CS clade</taxon>
        <taxon>Chlamydomonadales</taxon>
        <taxon>Volvocaceae</taxon>
        <taxon>Volvox</taxon>
    </lineage>
</organism>
<evidence type="ECO:0000256" key="1">
    <source>
        <dbReference type="SAM" id="MobiDB-lite"/>
    </source>
</evidence>
<accession>A0A8J4BPX1</accession>
<name>A0A8J4BPX1_9CHLO</name>
<protein>
    <submittedName>
        <fullName evidence="2">Uncharacterized protein</fullName>
    </submittedName>
</protein>
<feature type="compositionally biased region" description="Low complexity" evidence="1">
    <location>
        <begin position="231"/>
        <end position="240"/>
    </location>
</feature>
<dbReference type="EMBL" id="BNCO01000080">
    <property type="protein sequence ID" value="GIL65971.1"/>
    <property type="molecule type" value="Genomic_DNA"/>
</dbReference>
<sequence>MAAAATEWLTRPMAQLGPASLGLRSKRVQSAGIPAPHSQVVRCRRLVCGSRQGHGQGYLDRLTAGTPSIRYTAVSAATPAAEAATEVGEAAAAGAAAEAGRGEKPVVLQGDAIVPRAAATVTAAAAAAAVADARRTLNQNDNDVRPAVTGRSRRRRRRSQQLKQNPERKPGSKHQDFHIGPHSSASLHAALCFSPSPSSSPSPSAVMYDPDDRLLSNNRASTSGRTGGLNSGSSGSSSSSRRFRRAEKGGLSGGSYPPLKPQHQPTALKPPSPLSATTPLELGVDVGLEQQLQLLQLDLNPPLAQELKLQLRSTLQAQEQLQPLKREPILELQCRPHQRLEGQDTQLTAKAQEPPPPSPQQRRRTGTAGVRRRMRRFEQKEQQRLTQSMKLELATVRQQVQEQYQMLGQGVSQPPPVVQVRDVQGGFGAAAPAEPEVAKPAVESVVPSTRVMITANVIGRRSAEEEAEAASRCGSGSGNGSGGGGGNGSGGGSGSGSSNGSGSSSG</sequence>
<feature type="compositionally biased region" description="Basic residues" evidence="1">
    <location>
        <begin position="361"/>
        <end position="371"/>
    </location>
</feature>
<feature type="non-terminal residue" evidence="2">
    <location>
        <position position="506"/>
    </location>
</feature>
<dbReference type="AlphaFoldDB" id="A0A8J4BPX1"/>